<evidence type="ECO:0000313" key="14">
    <source>
        <dbReference type="EMBL" id="BCB27926.1"/>
    </source>
</evidence>
<sequence length="514" mass="57362">MQADIPDFSHTSWPHRYAVLAAIWSVLVGGSLAWNLHLKSQNTLGVAAVAALSNINKDMSFRKWATSHGGVYVQPDQHTPPNPYLEIPDRDVLTTKGKALTLMNPAYMLRQMQNDFPDDYGTRSHITSLKPLNPKNAPDTWESKALRSFEQGGRELMEVQQIEGYPYLRMMRPFFVEQGCMKCHAQQGYKVGDIRGGIATAVPLEPYLAREHEFSTSLALSHGTIWLIGMAGLGFAYRRDRHLSNDREKAAKALRQLNEELETRVRERTAQLVTANADLESFSYSVSHDLRAPLRAIDGFAAILQEDYAPLLDDEGKRLFRVVGDNAKKMGQLIDDILAFSRASRLEPQAARIDMNALAQEVWQALEPQRTGRAIEFRLSDLPKACGDLAAMRQVLQNLLSNAVKFTRGREPAVIELGCEASSTENAFYVRDNGAGFDMDYVGKLFGLFQRLHGMDEFEGTGVGLAIVKRFIVKHGGRVWAEGRPGEGATFWFALPPGPCNKDIAIENRSKQPT</sequence>
<gene>
    <name evidence="14" type="ORF">SKTS_28120</name>
</gene>
<keyword evidence="6" id="KW-0808">Transferase</keyword>
<keyword evidence="11" id="KW-0472">Membrane</keyword>
<dbReference type="FunFam" id="3.30.565.10:FF:000023">
    <property type="entry name" value="PAS domain-containing sensor histidine kinase"/>
    <property type="match status" value="1"/>
</dbReference>
<dbReference type="Pfam" id="PF00512">
    <property type="entry name" value="HisKA"/>
    <property type="match status" value="1"/>
</dbReference>
<comment type="catalytic activity">
    <reaction evidence="1">
        <text>ATP + protein L-histidine = ADP + protein N-phospho-L-histidine.</text>
        <dbReference type="EC" id="2.7.13.3"/>
    </reaction>
</comment>
<dbReference type="EC" id="2.7.13.3" evidence="3"/>
<keyword evidence="5" id="KW-0597">Phosphoprotein</keyword>
<dbReference type="GO" id="GO:0005886">
    <property type="term" value="C:plasma membrane"/>
    <property type="evidence" value="ECO:0007669"/>
    <property type="project" value="UniProtKB-SubCell"/>
</dbReference>
<dbReference type="SUPFAM" id="SSF47384">
    <property type="entry name" value="Homodimeric domain of signal transducing histidine kinase"/>
    <property type="match status" value="1"/>
</dbReference>
<dbReference type="PANTHER" id="PTHR42878:SF15">
    <property type="entry name" value="BACTERIOPHYTOCHROME"/>
    <property type="match status" value="1"/>
</dbReference>
<keyword evidence="8 14" id="KW-0418">Kinase</keyword>
<dbReference type="PROSITE" id="PS50109">
    <property type="entry name" value="HIS_KIN"/>
    <property type="match status" value="1"/>
</dbReference>
<dbReference type="GO" id="GO:0030295">
    <property type="term" value="F:protein kinase activator activity"/>
    <property type="evidence" value="ECO:0007669"/>
    <property type="project" value="TreeGrafter"/>
</dbReference>
<dbReference type="InterPro" id="IPR036097">
    <property type="entry name" value="HisK_dim/P_sf"/>
</dbReference>
<evidence type="ECO:0000256" key="2">
    <source>
        <dbReference type="ARBA" id="ARBA00004236"/>
    </source>
</evidence>
<keyword evidence="4" id="KW-1003">Cell membrane</keyword>
<evidence type="ECO:0000256" key="5">
    <source>
        <dbReference type="ARBA" id="ARBA00022553"/>
    </source>
</evidence>
<dbReference type="InterPro" id="IPR005467">
    <property type="entry name" value="His_kinase_dom"/>
</dbReference>
<name>A0A6F8VFX3_9PROT</name>
<evidence type="ECO:0000259" key="13">
    <source>
        <dbReference type="PROSITE" id="PS50109"/>
    </source>
</evidence>
<keyword evidence="9" id="KW-0067">ATP-binding</keyword>
<dbReference type="InterPro" id="IPR021796">
    <property type="entry name" value="Tll0287-like_dom"/>
</dbReference>
<keyword evidence="12" id="KW-0175">Coiled coil</keyword>
<dbReference type="FunFam" id="1.10.287.130:FF:000070">
    <property type="entry name" value="Histidine kinase sensor protein"/>
    <property type="match status" value="1"/>
</dbReference>
<organism evidence="14 15">
    <name type="scientific">Sulfurimicrobium lacus</name>
    <dbReference type="NCBI Taxonomy" id="2715678"/>
    <lineage>
        <taxon>Bacteria</taxon>
        <taxon>Pseudomonadati</taxon>
        <taxon>Pseudomonadota</taxon>
        <taxon>Betaproteobacteria</taxon>
        <taxon>Nitrosomonadales</taxon>
        <taxon>Sulfuricellaceae</taxon>
        <taxon>Sulfurimicrobium</taxon>
    </lineage>
</organism>
<keyword evidence="10" id="KW-0902">Two-component regulatory system</keyword>
<dbReference type="Pfam" id="PF02518">
    <property type="entry name" value="HATPase_c"/>
    <property type="match status" value="1"/>
</dbReference>
<dbReference type="PANTHER" id="PTHR42878">
    <property type="entry name" value="TWO-COMPONENT HISTIDINE KINASE"/>
    <property type="match status" value="1"/>
</dbReference>
<accession>A0A6F8VFX3</accession>
<evidence type="ECO:0000256" key="8">
    <source>
        <dbReference type="ARBA" id="ARBA00022777"/>
    </source>
</evidence>
<dbReference type="GO" id="GO:0005524">
    <property type="term" value="F:ATP binding"/>
    <property type="evidence" value="ECO:0007669"/>
    <property type="project" value="UniProtKB-KW"/>
</dbReference>
<dbReference type="InterPro" id="IPR003661">
    <property type="entry name" value="HisK_dim/P_dom"/>
</dbReference>
<dbReference type="GO" id="GO:0000156">
    <property type="term" value="F:phosphorelay response regulator activity"/>
    <property type="evidence" value="ECO:0007669"/>
    <property type="project" value="TreeGrafter"/>
</dbReference>
<feature type="domain" description="Histidine kinase" evidence="13">
    <location>
        <begin position="285"/>
        <end position="499"/>
    </location>
</feature>
<comment type="subcellular location">
    <subcellularLocation>
        <location evidence="2">Cell membrane</location>
    </subcellularLocation>
</comment>
<keyword evidence="15" id="KW-1185">Reference proteome</keyword>
<evidence type="ECO:0000256" key="7">
    <source>
        <dbReference type="ARBA" id="ARBA00022741"/>
    </source>
</evidence>
<dbReference type="RefSeq" id="WP_173066436.1">
    <property type="nucleotide sequence ID" value="NZ_AP022853.1"/>
</dbReference>
<dbReference type="PRINTS" id="PR00344">
    <property type="entry name" value="BCTRLSENSOR"/>
</dbReference>
<keyword evidence="7" id="KW-0547">Nucleotide-binding</keyword>
<dbReference type="InterPro" id="IPR003594">
    <property type="entry name" value="HATPase_dom"/>
</dbReference>
<protein>
    <recommendedName>
        <fullName evidence="3">histidine kinase</fullName>
        <ecNumber evidence="3">2.7.13.3</ecNumber>
    </recommendedName>
</protein>
<dbReference type="SMART" id="SM00387">
    <property type="entry name" value="HATPase_c"/>
    <property type="match status" value="1"/>
</dbReference>
<dbReference type="SUPFAM" id="SSF55874">
    <property type="entry name" value="ATPase domain of HSP90 chaperone/DNA topoisomerase II/histidine kinase"/>
    <property type="match status" value="1"/>
</dbReference>
<dbReference type="AlphaFoldDB" id="A0A6F8VFX3"/>
<dbReference type="InterPro" id="IPR004358">
    <property type="entry name" value="Sig_transdc_His_kin-like_C"/>
</dbReference>
<feature type="coiled-coil region" evidence="12">
    <location>
        <begin position="240"/>
        <end position="278"/>
    </location>
</feature>
<evidence type="ECO:0000256" key="1">
    <source>
        <dbReference type="ARBA" id="ARBA00000085"/>
    </source>
</evidence>
<dbReference type="Proteomes" id="UP000502260">
    <property type="component" value="Chromosome"/>
</dbReference>
<evidence type="ECO:0000256" key="10">
    <source>
        <dbReference type="ARBA" id="ARBA00023012"/>
    </source>
</evidence>
<dbReference type="Gene3D" id="3.30.565.10">
    <property type="entry name" value="Histidine kinase-like ATPase, C-terminal domain"/>
    <property type="match status" value="1"/>
</dbReference>
<evidence type="ECO:0000256" key="6">
    <source>
        <dbReference type="ARBA" id="ARBA00022679"/>
    </source>
</evidence>
<dbReference type="InterPro" id="IPR036890">
    <property type="entry name" value="HATPase_C_sf"/>
</dbReference>
<dbReference type="GO" id="GO:0007234">
    <property type="term" value="P:osmosensory signaling via phosphorelay pathway"/>
    <property type="evidence" value="ECO:0007669"/>
    <property type="project" value="TreeGrafter"/>
</dbReference>
<reference evidence="15" key="1">
    <citation type="submission" date="2020-03" db="EMBL/GenBank/DDBJ databases">
        <title>Complete genome sequence of sulfur-oxidizing bacterium skT11.</title>
        <authorList>
            <person name="Kanda M."/>
            <person name="Kojima H."/>
            <person name="Fukui M."/>
        </authorList>
    </citation>
    <scope>NUCLEOTIDE SEQUENCE [LARGE SCALE GENOMIC DNA]</scope>
    <source>
        <strain evidence="15">skT11</strain>
    </source>
</reference>
<evidence type="ECO:0000256" key="3">
    <source>
        <dbReference type="ARBA" id="ARBA00012438"/>
    </source>
</evidence>
<dbReference type="SMART" id="SM00388">
    <property type="entry name" value="HisKA"/>
    <property type="match status" value="1"/>
</dbReference>
<dbReference type="Pfam" id="PF11845">
    <property type="entry name" value="Tll0287-like"/>
    <property type="match status" value="1"/>
</dbReference>
<evidence type="ECO:0000256" key="12">
    <source>
        <dbReference type="SAM" id="Coils"/>
    </source>
</evidence>
<dbReference type="CDD" id="cd00082">
    <property type="entry name" value="HisKA"/>
    <property type="match status" value="1"/>
</dbReference>
<proteinExistence type="predicted"/>
<evidence type="ECO:0000256" key="11">
    <source>
        <dbReference type="ARBA" id="ARBA00023136"/>
    </source>
</evidence>
<dbReference type="GO" id="GO:0000155">
    <property type="term" value="F:phosphorelay sensor kinase activity"/>
    <property type="evidence" value="ECO:0007669"/>
    <property type="project" value="InterPro"/>
</dbReference>
<dbReference type="Gene3D" id="1.10.287.130">
    <property type="match status" value="1"/>
</dbReference>
<dbReference type="EMBL" id="AP022853">
    <property type="protein sequence ID" value="BCB27926.1"/>
    <property type="molecule type" value="Genomic_DNA"/>
</dbReference>
<dbReference type="InterPro" id="IPR050351">
    <property type="entry name" value="BphY/WalK/GraS-like"/>
</dbReference>
<evidence type="ECO:0000313" key="15">
    <source>
        <dbReference type="Proteomes" id="UP000502260"/>
    </source>
</evidence>
<evidence type="ECO:0000256" key="9">
    <source>
        <dbReference type="ARBA" id="ARBA00022840"/>
    </source>
</evidence>
<dbReference type="KEGG" id="slac:SKTS_28120"/>
<evidence type="ECO:0000256" key="4">
    <source>
        <dbReference type="ARBA" id="ARBA00022475"/>
    </source>
</evidence>